<dbReference type="AlphaFoldDB" id="A0A6J6HYW1"/>
<protein>
    <submittedName>
        <fullName evidence="5">Unannotated protein</fullName>
    </submittedName>
</protein>
<dbReference type="Pfam" id="PF02562">
    <property type="entry name" value="PhoH"/>
    <property type="match status" value="1"/>
</dbReference>
<keyword evidence="2" id="KW-0067">ATP-binding</keyword>
<dbReference type="GO" id="GO:0005829">
    <property type="term" value="C:cytosol"/>
    <property type="evidence" value="ECO:0007669"/>
    <property type="project" value="TreeGrafter"/>
</dbReference>
<evidence type="ECO:0000256" key="1">
    <source>
        <dbReference type="ARBA" id="ARBA00022741"/>
    </source>
</evidence>
<dbReference type="SUPFAM" id="SSF52540">
    <property type="entry name" value="P-loop containing nucleoside triphosphate hydrolases"/>
    <property type="match status" value="1"/>
</dbReference>
<dbReference type="InterPro" id="IPR027417">
    <property type="entry name" value="P-loop_NTPase"/>
</dbReference>
<dbReference type="InterPro" id="IPR051451">
    <property type="entry name" value="PhoH2-like"/>
</dbReference>
<dbReference type="PANTHER" id="PTHR30473">
    <property type="entry name" value="PROTEIN PHOH"/>
    <property type="match status" value="1"/>
</dbReference>
<dbReference type="InterPro" id="IPR002716">
    <property type="entry name" value="PIN_dom"/>
</dbReference>
<proteinExistence type="inferred from homology"/>
<dbReference type="Gene3D" id="3.40.50.300">
    <property type="entry name" value="P-loop containing nucleotide triphosphate hydrolases"/>
    <property type="match status" value="1"/>
</dbReference>
<comment type="similarity">
    <text evidence="3">In the N-terminal section; belongs to the PINc/VapC protein family.</text>
</comment>
<dbReference type="Pfam" id="PF13638">
    <property type="entry name" value="PIN_4"/>
    <property type="match status" value="1"/>
</dbReference>
<dbReference type="EMBL" id="CAEZUP010000066">
    <property type="protein sequence ID" value="CAB4616434.1"/>
    <property type="molecule type" value="Genomic_DNA"/>
</dbReference>
<dbReference type="InterPro" id="IPR029060">
    <property type="entry name" value="PIN-like_dom_sf"/>
</dbReference>
<accession>A0A6J6HYW1</accession>
<dbReference type="SMART" id="SM00670">
    <property type="entry name" value="PINc"/>
    <property type="match status" value="1"/>
</dbReference>
<dbReference type="SUPFAM" id="SSF88723">
    <property type="entry name" value="PIN domain-like"/>
    <property type="match status" value="1"/>
</dbReference>
<dbReference type="PANTHER" id="PTHR30473:SF2">
    <property type="entry name" value="PIN DOMAIN-CONTAINING PROTEIN"/>
    <property type="match status" value="1"/>
</dbReference>
<dbReference type="Gene3D" id="3.40.50.1010">
    <property type="entry name" value="5'-nuclease"/>
    <property type="match status" value="1"/>
</dbReference>
<evidence type="ECO:0000259" key="4">
    <source>
        <dbReference type="SMART" id="SM00670"/>
    </source>
</evidence>
<feature type="domain" description="PIN" evidence="4">
    <location>
        <begin position="9"/>
        <end position="136"/>
    </location>
</feature>
<keyword evidence="1" id="KW-0547">Nucleotide-binding</keyword>
<evidence type="ECO:0000256" key="2">
    <source>
        <dbReference type="ARBA" id="ARBA00022840"/>
    </source>
</evidence>
<evidence type="ECO:0000256" key="3">
    <source>
        <dbReference type="ARBA" id="ARBA00046345"/>
    </source>
</evidence>
<name>A0A6J6HYW1_9ZZZZ</name>
<sequence length="436" mass="47265">MCPTTPPQRVYVLDTSVLLSDPKAMLRFDEHSVVLPVVVILELESKRNHPELGWAARQALRQLESYRVEHGTLTEPIPVNDLGGTLRVEINNQNPAALPPSLSGDTNDHRILAVAHALSAEGNHVTVVTKDLPLRLKASIVGLQADEYRNELAHDTSWTGLVDLDVDGSLIDELFEHGWADDDHARDLPCNAGVVLHAGSQSAIARVRSDKSLHLVRGDGHLFDVRGRSAEQRIAIDLLSDPEIGIVSLGGPAGTGKSVLALAAGLESVLEQRSHKRVLVFRPLFAVGGQDLGFLPGSEFEKMSPWTAAVLDGLESITGPEIIDEVVHRGLLEVLPLTHIRGRSLNDSFVIIDEAQNLERPVLLTALSRLGAGSRVVLTHDVAQRDNLRVGRHDGIVSVIEALRGHPIFGHVTLTRSERSEIAAVVTELLDGPLET</sequence>
<evidence type="ECO:0000313" key="5">
    <source>
        <dbReference type="EMBL" id="CAB4616434.1"/>
    </source>
</evidence>
<dbReference type="GO" id="GO:0005524">
    <property type="term" value="F:ATP binding"/>
    <property type="evidence" value="ECO:0007669"/>
    <property type="project" value="UniProtKB-KW"/>
</dbReference>
<dbReference type="CDD" id="cd09883">
    <property type="entry name" value="PIN_VapC_PhoHL-ATPase"/>
    <property type="match status" value="1"/>
</dbReference>
<reference evidence="5" key="1">
    <citation type="submission" date="2020-05" db="EMBL/GenBank/DDBJ databases">
        <authorList>
            <person name="Chiriac C."/>
            <person name="Salcher M."/>
            <person name="Ghai R."/>
            <person name="Kavagutti S V."/>
        </authorList>
    </citation>
    <scope>NUCLEOTIDE SEQUENCE</scope>
</reference>
<dbReference type="InterPro" id="IPR003714">
    <property type="entry name" value="PhoH"/>
</dbReference>
<organism evidence="5">
    <name type="scientific">freshwater metagenome</name>
    <dbReference type="NCBI Taxonomy" id="449393"/>
    <lineage>
        <taxon>unclassified sequences</taxon>
        <taxon>metagenomes</taxon>
        <taxon>ecological metagenomes</taxon>
    </lineage>
</organism>
<gene>
    <name evidence="5" type="ORF">UFOPK1835_01437</name>
</gene>